<dbReference type="OMA" id="SAIGMEY"/>
<name>A0A8S1LCH1_PARPR</name>
<evidence type="ECO:0000313" key="1">
    <source>
        <dbReference type="EMBL" id="CAD8065257.1"/>
    </source>
</evidence>
<dbReference type="AlphaFoldDB" id="A0A8S1LCH1"/>
<sequence>MNIKKPANKSKEDLNRLRMVLDYRWDPKYQPQGKPAIPESFKIVRESNPIETKQGNDLQAVFINLKWGQHLKIEEFKQFNLNDSQMHNGMLFIWCEKDNIMEIIDQLEKLGFNYVENFTTVLLSLEKILTIMPSEPQVRKITEFFSKKNIKEQKEIKKIDGLKNQDQLPDLDPTQVFWNEDYTYFRKTKRTLLMFRKQSKQQLELRHQRTGDIFFDVIEKDSQNLSAIGMEYIYKMIETLLPKAQYKAGESLKMMELFADPNTQGRSGWIQVIQE</sequence>
<reference evidence="1" key="1">
    <citation type="submission" date="2021-01" db="EMBL/GenBank/DDBJ databases">
        <authorList>
            <consortium name="Genoscope - CEA"/>
            <person name="William W."/>
        </authorList>
    </citation>
    <scope>NUCLEOTIDE SEQUENCE</scope>
</reference>
<gene>
    <name evidence="1" type="ORF">PPRIM_AZ9-3.1.T0370178</name>
</gene>
<organism evidence="1 2">
    <name type="scientific">Paramecium primaurelia</name>
    <dbReference type="NCBI Taxonomy" id="5886"/>
    <lineage>
        <taxon>Eukaryota</taxon>
        <taxon>Sar</taxon>
        <taxon>Alveolata</taxon>
        <taxon>Ciliophora</taxon>
        <taxon>Intramacronucleata</taxon>
        <taxon>Oligohymenophorea</taxon>
        <taxon>Peniculida</taxon>
        <taxon>Parameciidae</taxon>
        <taxon>Paramecium</taxon>
    </lineage>
</organism>
<dbReference type="EMBL" id="CAJJDM010000036">
    <property type="protein sequence ID" value="CAD8065257.1"/>
    <property type="molecule type" value="Genomic_DNA"/>
</dbReference>
<dbReference type="Proteomes" id="UP000688137">
    <property type="component" value="Unassembled WGS sequence"/>
</dbReference>
<keyword evidence="2" id="KW-1185">Reference proteome</keyword>
<protein>
    <submittedName>
        <fullName evidence="1">Uncharacterized protein</fullName>
    </submittedName>
</protein>
<comment type="caution">
    <text evidence="1">The sequence shown here is derived from an EMBL/GenBank/DDBJ whole genome shotgun (WGS) entry which is preliminary data.</text>
</comment>
<accession>A0A8S1LCH1</accession>
<proteinExistence type="predicted"/>
<evidence type="ECO:0000313" key="2">
    <source>
        <dbReference type="Proteomes" id="UP000688137"/>
    </source>
</evidence>